<feature type="compositionally biased region" description="Polar residues" evidence="1">
    <location>
        <begin position="8"/>
        <end position="18"/>
    </location>
</feature>
<protein>
    <submittedName>
        <fullName evidence="2">Uncharacterized protein</fullName>
    </submittedName>
</protein>
<comment type="caution">
    <text evidence="2">The sequence shown here is derived from an EMBL/GenBank/DDBJ whole genome shotgun (WGS) entry which is preliminary data.</text>
</comment>
<name>A0AA41UIQ2_9BACT</name>
<gene>
    <name evidence="2" type="ORF">MRX98_10560</name>
</gene>
<dbReference type="EMBL" id="JALJRB010000010">
    <property type="protein sequence ID" value="MCJ8501015.1"/>
    <property type="molecule type" value="Genomic_DNA"/>
</dbReference>
<organism evidence="2 3">
    <name type="scientific">Desulfatitalea alkaliphila</name>
    <dbReference type="NCBI Taxonomy" id="2929485"/>
    <lineage>
        <taxon>Bacteria</taxon>
        <taxon>Pseudomonadati</taxon>
        <taxon>Thermodesulfobacteriota</taxon>
        <taxon>Desulfobacteria</taxon>
        <taxon>Desulfobacterales</taxon>
        <taxon>Desulfosarcinaceae</taxon>
        <taxon>Desulfatitalea</taxon>
    </lineage>
</organism>
<dbReference type="Proteomes" id="UP001165427">
    <property type="component" value="Unassembled WGS sequence"/>
</dbReference>
<evidence type="ECO:0000313" key="2">
    <source>
        <dbReference type="EMBL" id="MCJ8501015.1"/>
    </source>
</evidence>
<proteinExistence type="predicted"/>
<accession>A0AA41UIQ2</accession>
<feature type="region of interest" description="Disordered" evidence="1">
    <location>
        <begin position="1"/>
        <end position="56"/>
    </location>
</feature>
<dbReference type="AlphaFoldDB" id="A0AA41UIQ2"/>
<evidence type="ECO:0000313" key="3">
    <source>
        <dbReference type="Proteomes" id="UP001165427"/>
    </source>
</evidence>
<keyword evidence="3" id="KW-1185">Reference proteome</keyword>
<evidence type="ECO:0000256" key="1">
    <source>
        <dbReference type="SAM" id="MobiDB-lite"/>
    </source>
</evidence>
<dbReference type="RefSeq" id="WP_246907021.1">
    <property type="nucleotide sequence ID" value="NZ_JALJRB010000010.1"/>
</dbReference>
<feature type="compositionally biased region" description="Low complexity" evidence="1">
    <location>
        <begin position="38"/>
        <end position="56"/>
    </location>
</feature>
<reference evidence="2" key="1">
    <citation type="submission" date="2022-04" db="EMBL/GenBank/DDBJ databases">
        <title>Desulfatitalea alkaliphila sp. nov., a novel anaerobic sulfate-reducing bacterium isolated from terrestrial mud volcano, Taman Peninsula, Russia.</title>
        <authorList>
            <person name="Khomyakova M.A."/>
            <person name="Merkel A.Y."/>
            <person name="Slobodkin A.I."/>
        </authorList>
    </citation>
    <scope>NUCLEOTIDE SEQUENCE</scope>
    <source>
        <strain evidence="2">M08but</strain>
    </source>
</reference>
<sequence>MKIHWNDPLQQGATTQKPATPAKPGQPAFADVLRKAADGGAAAPQKPAAPSPGMRIATAPPVAAAAPTQVHAATDRMLAAMERYRNLLGDGRVSLRQLAPALREVEAELNRLEPLAASLPADDPVKQIADSTMVLAGKEIARFMSGAYV</sequence>